<accession>A0A518IJ54</accession>
<organism evidence="1 2">
    <name type="scientific">Gimesia fumaroli</name>
    <dbReference type="NCBI Taxonomy" id="2527976"/>
    <lineage>
        <taxon>Bacteria</taxon>
        <taxon>Pseudomonadati</taxon>
        <taxon>Planctomycetota</taxon>
        <taxon>Planctomycetia</taxon>
        <taxon>Planctomycetales</taxon>
        <taxon>Planctomycetaceae</taxon>
        <taxon>Gimesia</taxon>
    </lineage>
</organism>
<name>A0A518IJ54_9PLAN</name>
<dbReference type="AlphaFoldDB" id="A0A518IJ54"/>
<dbReference type="KEGG" id="gfm:Enr17x_51880"/>
<dbReference type="SUPFAM" id="SSF55961">
    <property type="entry name" value="Bet v1-like"/>
    <property type="match status" value="1"/>
</dbReference>
<dbReference type="InterPro" id="IPR023393">
    <property type="entry name" value="START-like_dom_sf"/>
</dbReference>
<protein>
    <recommendedName>
        <fullName evidence="3">Polyketide cyclase / dehydrase and lipid transport</fullName>
    </recommendedName>
</protein>
<keyword evidence="2" id="KW-1185">Reference proteome</keyword>
<sequence>MQLELSEKIKMDASPEVIHDWLSNLENWPKINDKIRSIAVEGDKCIGRLEFKGRTVDFAGMVPEDNDPSNVICNIVVEADEKLKEPEHFSVIYEIIPKGRRTQVIERIIFEKEIPFWGWLLIKLIMKLGKPTGLTNLQQIKEHLNAAGGSD</sequence>
<dbReference type="Gene3D" id="3.30.530.20">
    <property type="match status" value="1"/>
</dbReference>
<gene>
    <name evidence="1" type="ORF">Enr17x_51880</name>
</gene>
<reference evidence="1 2" key="1">
    <citation type="submission" date="2019-03" db="EMBL/GenBank/DDBJ databases">
        <title>Deep-cultivation of Planctomycetes and their phenomic and genomic characterization uncovers novel biology.</title>
        <authorList>
            <person name="Wiegand S."/>
            <person name="Jogler M."/>
            <person name="Boedeker C."/>
            <person name="Pinto D."/>
            <person name="Vollmers J."/>
            <person name="Rivas-Marin E."/>
            <person name="Kohn T."/>
            <person name="Peeters S.H."/>
            <person name="Heuer A."/>
            <person name="Rast P."/>
            <person name="Oberbeckmann S."/>
            <person name="Bunk B."/>
            <person name="Jeske O."/>
            <person name="Meyerdierks A."/>
            <person name="Storesund J.E."/>
            <person name="Kallscheuer N."/>
            <person name="Luecker S."/>
            <person name="Lage O.M."/>
            <person name="Pohl T."/>
            <person name="Merkel B.J."/>
            <person name="Hornburger P."/>
            <person name="Mueller R.-W."/>
            <person name="Bruemmer F."/>
            <person name="Labrenz M."/>
            <person name="Spormann A.M."/>
            <person name="Op den Camp H."/>
            <person name="Overmann J."/>
            <person name="Amann R."/>
            <person name="Jetten M.S.M."/>
            <person name="Mascher T."/>
            <person name="Medema M.H."/>
            <person name="Devos D.P."/>
            <person name="Kaster A.-K."/>
            <person name="Ovreas L."/>
            <person name="Rohde M."/>
            <person name="Galperin M.Y."/>
            <person name="Jogler C."/>
        </authorList>
    </citation>
    <scope>NUCLEOTIDE SEQUENCE [LARGE SCALE GENOMIC DNA]</scope>
    <source>
        <strain evidence="1 2">Enr17</strain>
    </source>
</reference>
<dbReference type="EMBL" id="CP037452">
    <property type="protein sequence ID" value="QDV53117.1"/>
    <property type="molecule type" value="Genomic_DNA"/>
</dbReference>
<dbReference type="Proteomes" id="UP000318313">
    <property type="component" value="Chromosome"/>
</dbReference>
<evidence type="ECO:0000313" key="1">
    <source>
        <dbReference type="EMBL" id="QDV53117.1"/>
    </source>
</evidence>
<evidence type="ECO:0008006" key="3">
    <source>
        <dbReference type="Google" id="ProtNLM"/>
    </source>
</evidence>
<proteinExistence type="predicted"/>
<evidence type="ECO:0000313" key="2">
    <source>
        <dbReference type="Proteomes" id="UP000318313"/>
    </source>
</evidence>